<proteinExistence type="predicted"/>
<evidence type="ECO:0000313" key="1">
    <source>
        <dbReference type="EMBL" id="WBO23155.1"/>
    </source>
</evidence>
<organism evidence="1 2">
    <name type="scientific">Sphingomonas abietis</name>
    <dbReference type="NCBI Taxonomy" id="3012344"/>
    <lineage>
        <taxon>Bacteria</taxon>
        <taxon>Pseudomonadati</taxon>
        <taxon>Pseudomonadota</taxon>
        <taxon>Alphaproteobacteria</taxon>
        <taxon>Sphingomonadales</taxon>
        <taxon>Sphingomonadaceae</taxon>
        <taxon>Sphingomonas</taxon>
    </lineage>
</organism>
<dbReference type="Proteomes" id="UP001210865">
    <property type="component" value="Chromosome"/>
</dbReference>
<dbReference type="RefSeq" id="WP_270077790.1">
    <property type="nucleotide sequence ID" value="NZ_CP115174.1"/>
</dbReference>
<sequence>MTDGEWIDEDRRRAALADGLILQFGERAGDVARAEQAKASGQPAVAWRHVANVVDRKLSDRQFHRERVDQALKMAAAAHSPTIRNLHLELARLHAAKALDA</sequence>
<evidence type="ECO:0000313" key="2">
    <source>
        <dbReference type="Proteomes" id="UP001210865"/>
    </source>
</evidence>
<keyword evidence="2" id="KW-1185">Reference proteome</keyword>
<protein>
    <submittedName>
        <fullName evidence="1">Uncharacterized protein</fullName>
    </submittedName>
</protein>
<accession>A0ABY7NNQ4</accession>
<reference evidence="1 2" key="1">
    <citation type="submission" date="2022-12" db="EMBL/GenBank/DDBJ databases">
        <title>Sphingomonas abieness sp. nov., an endophytic bacterium isolated from Abies koreana.</title>
        <authorList>
            <person name="Jiang L."/>
            <person name="Lee J."/>
        </authorList>
    </citation>
    <scope>NUCLEOTIDE SEQUENCE [LARGE SCALE GENOMIC DNA]</scope>
    <source>
        <strain evidence="2">PAMB 00755</strain>
    </source>
</reference>
<dbReference type="EMBL" id="CP115174">
    <property type="protein sequence ID" value="WBO23155.1"/>
    <property type="molecule type" value="Genomic_DNA"/>
</dbReference>
<gene>
    <name evidence="1" type="ORF">PBT88_03165</name>
</gene>
<name>A0ABY7NNQ4_9SPHN</name>